<comment type="caution">
    <text evidence="5">The sequence shown here is derived from an EMBL/GenBank/DDBJ whole genome shotgun (WGS) entry which is preliminary data.</text>
</comment>
<organism evidence="5 6">
    <name type="scientific">Hibiscus trionum</name>
    <name type="common">Flower of an hour</name>
    <dbReference type="NCBI Taxonomy" id="183268"/>
    <lineage>
        <taxon>Eukaryota</taxon>
        <taxon>Viridiplantae</taxon>
        <taxon>Streptophyta</taxon>
        <taxon>Embryophyta</taxon>
        <taxon>Tracheophyta</taxon>
        <taxon>Spermatophyta</taxon>
        <taxon>Magnoliopsida</taxon>
        <taxon>eudicotyledons</taxon>
        <taxon>Gunneridae</taxon>
        <taxon>Pentapetalae</taxon>
        <taxon>rosids</taxon>
        <taxon>malvids</taxon>
        <taxon>Malvales</taxon>
        <taxon>Malvaceae</taxon>
        <taxon>Malvoideae</taxon>
        <taxon>Hibiscus</taxon>
    </lineage>
</organism>
<evidence type="ECO:0000259" key="4">
    <source>
        <dbReference type="PROSITE" id="PS51228"/>
    </source>
</evidence>
<evidence type="ECO:0000313" key="6">
    <source>
        <dbReference type="Proteomes" id="UP001165190"/>
    </source>
</evidence>
<dbReference type="OrthoDB" id="71307at2759"/>
<dbReference type="SUPFAM" id="SSF47027">
    <property type="entry name" value="Acyl-CoA binding protein"/>
    <property type="match status" value="1"/>
</dbReference>
<sequence length="305" mass="34334">MEIFLELLFTVSFSFIISFILSKLLSFSSIIDQHLEILSRSYMEVTTESEKHVFECENGIGFVSEAVKVDAFGESVEEIDTREEPLNGSEGSREVEEGNIEGEDDFFSETTEIELAKEDEEEIEALDCEKEDGKDCLMEGLSDDDDWERVEITELEKDFGEAICFLEYKCIADKDFKLGNDLKMQLYGLHKIANEGPCNEPQPMALELSARAKWNAWKRLGNMSPEAAMELYITLVSSSIPRFVQDDIHENGKQDCADAEASREVHSDVKTMAANQAIDVDYRTSNELTAHSQSSDGTKSSVYTS</sequence>
<proteinExistence type="inferred from homology"/>
<dbReference type="Proteomes" id="UP001165190">
    <property type="component" value="Unassembled WGS sequence"/>
</dbReference>
<reference evidence="5" key="1">
    <citation type="submission" date="2023-05" db="EMBL/GenBank/DDBJ databases">
        <title>Genome and transcriptome analyses reveal genes involved in the formation of fine ridges on petal epidermal cells in Hibiscus trionum.</title>
        <authorList>
            <person name="Koshimizu S."/>
            <person name="Masuda S."/>
            <person name="Ishii T."/>
            <person name="Shirasu K."/>
            <person name="Hoshino A."/>
            <person name="Arita M."/>
        </authorList>
    </citation>
    <scope>NUCLEOTIDE SEQUENCE</scope>
    <source>
        <strain evidence="5">Hamamatsu line</strain>
    </source>
</reference>
<evidence type="ECO:0000256" key="1">
    <source>
        <dbReference type="ARBA" id="ARBA00005567"/>
    </source>
</evidence>
<dbReference type="PRINTS" id="PR00689">
    <property type="entry name" value="ACOABINDINGP"/>
</dbReference>
<dbReference type="Gene3D" id="1.20.80.10">
    <property type="match status" value="1"/>
</dbReference>
<dbReference type="PROSITE" id="PS51228">
    <property type="entry name" value="ACB_2"/>
    <property type="match status" value="1"/>
</dbReference>
<keyword evidence="2" id="KW-0446">Lipid-binding</keyword>
<evidence type="ECO:0000313" key="5">
    <source>
        <dbReference type="EMBL" id="GMI68792.1"/>
    </source>
</evidence>
<keyword evidence="6" id="KW-1185">Reference proteome</keyword>
<dbReference type="GO" id="GO:0006631">
    <property type="term" value="P:fatty acid metabolic process"/>
    <property type="evidence" value="ECO:0007669"/>
    <property type="project" value="TreeGrafter"/>
</dbReference>
<dbReference type="AlphaFoldDB" id="A0A9W7LLE2"/>
<dbReference type="InterPro" id="IPR035984">
    <property type="entry name" value="Acyl-CoA-binding_sf"/>
</dbReference>
<gene>
    <name evidence="5" type="ORF">HRI_000548500</name>
</gene>
<dbReference type="GO" id="GO:0000062">
    <property type="term" value="F:fatty-acyl-CoA binding"/>
    <property type="evidence" value="ECO:0007669"/>
    <property type="project" value="InterPro"/>
</dbReference>
<accession>A0A9W7LLE2</accession>
<dbReference type="PANTHER" id="PTHR23310:SF105">
    <property type="entry name" value="ACYL-COA-BINDING DOMAIN-CONTAINING PROTEIN 5"/>
    <property type="match status" value="1"/>
</dbReference>
<dbReference type="InterPro" id="IPR000582">
    <property type="entry name" value="Acyl-CoA-binding_protein"/>
</dbReference>
<dbReference type="EMBL" id="BSYR01000006">
    <property type="protein sequence ID" value="GMI68792.1"/>
    <property type="molecule type" value="Genomic_DNA"/>
</dbReference>
<comment type="similarity">
    <text evidence="1">Belongs to the ACBP family.</text>
</comment>
<dbReference type="Pfam" id="PF00887">
    <property type="entry name" value="ACBP"/>
    <property type="match status" value="1"/>
</dbReference>
<dbReference type="InterPro" id="IPR014352">
    <property type="entry name" value="FERM/acyl-CoA-bd_prot_sf"/>
</dbReference>
<protein>
    <recommendedName>
        <fullName evidence="4">ACB domain-containing protein</fullName>
    </recommendedName>
</protein>
<feature type="domain" description="ACB" evidence="4">
    <location>
        <begin position="155"/>
        <end position="245"/>
    </location>
</feature>
<evidence type="ECO:0000256" key="2">
    <source>
        <dbReference type="ARBA" id="ARBA00023121"/>
    </source>
</evidence>
<feature type="region of interest" description="Disordered" evidence="3">
    <location>
        <begin position="80"/>
        <end position="99"/>
    </location>
</feature>
<dbReference type="PANTHER" id="PTHR23310">
    <property type="entry name" value="ACYL-COA-BINDING PROTEIN, ACBP"/>
    <property type="match status" value="1"/>
</dbReference>
<name>A0A9W7LLE2_HIBTR</name>
<evidence type="ECO:0000256" key="3">
    <source>
        <dbReference type="SAM" id="MobiDB-lite"/>
    </source>
</evidence>